<evidence type="ECO:0000313" key="14">
    <source>
        <dbReference type="EMBL" id="MFD1185792.1"/>
    </source>
</evidence>
<name>A0ABW3SMW0_9BACT</name>
<feature type="transmembrane region" description="Helical" evidence="12">
    <location>
        <begin position="288"/>
        <end position="311"/>
    </location>
</feature>
<feature type="transmembrane region" description="Helical" evidence="12">
    <location>
        <begin position="317"/>
        <end position="336"/>
    </location>
</feature>
<evidence type="ECO:0000256" key="10">
    <source>
        <dbReference type="ARBA" id="ARBA00023136"/>
    </source>
</evidence>
<sequence length="423" mass="46451">MELFHLFSAILAISALFAYINKKYIKLPGSIGLLLAGLLLSLVVQGLGAVSPEFETMVEERLLQLDFSEFLLEFLLSFLLFAGALHTDLEKLRESKWPIMIFATVGVLISTAVTGTLFYYLLQLLNYPIDYIYCLLFGALISPTDPIAVLGILKRANIPKSLEVSITGESLFNDGVGVVIFISIFQVAQRGLENVEGSFIAELFLKEVGGGIGLGLLIGYIAYQFMKRIDHYQTEVLISLAVVMGGYSLAQIFHFSGPLAMVAAGLLIGNQGTQFAMSKQTADYLTKFWEMVDEIFNAVLFVLIGLELMVVEFKWEYAVTGLITTGIVLAVRYFALAVPSYTLGLHRTFAPGALSIMTWGGLRGGISIALALSLTPEMFRNEIVAITYTVVLLSLVVQGLTIEPFIRRISNRSLTQLNPTDAH</sequence>
<evidence type="ECO:0000256" key="1">
    <source>
        <dbReference type="ARBA" id="ARBA00004651"/>
    </source>
</evidence>
<keyword evidence="7 12" id="KW-1133">Transmembrane helix</keyword>
<feature type="transmembrane region" description="Helical" evidence="12">
    <location>
        <begin position="99"/>
        <end position="122"/>
    </location>
</feature>
<keyword evidence="15" id="KW-1185">Reference proteome</keyword>
<evidence type="ECO:0000256" key="2">
    <source>
        <dbReference type="ARBA" id="ARBA00007367"/>
    </source>
</evidence>
<feature type="transmembrane region" description="Helical" evidence="12">
    <location>
        <begin position="33"/>
        <end position="50"/>
    </location>
</feature>
<feature type="transmembrane region" description="Helical" evidence="12">
    <location>
        <begin position="171"/>
        <end position="188"/>
    </location>
</feature>
<feature type="transmembrane region" description="Helical" evidence="12">
    <location>
        <begin position="348"/>
        <end position="371"/>
    </location>
</feature>
<organism evidence="14 15">
    <name type="scientific">Pontibacter rugosus</name>
    <dbReference type="NCBI Taxonomy" id="1745966"/>
    <lineage>
        <taxon>Bacteria</taxon>
        <taxon>Pseudomonadati</taxon>
        <taxon>Bacteroidota</taxon>
        <taxon>Cytophagia</taxon>
        <taxon>Cytophagales</taxon>
        <taxon>Hymenobacteraceae</taxon>
        <taxon>Pontibacter</taxon>
    </lineage>
</organism>
<keyword evidence="9" id="KW-0406">Ion transport</keyword>
<evidence type="ECO:0000256" key="6">
    <source>
        <dbReference type="ARBA" id="ARBA00022692"/>
    </source>
</evidence>
<feature type="transmembrane region" description="Helical" evidence="12">
    <location>
        <begin position="208"/>
        <end position="225"/>
    </location>
</feature>
<dbReference type="InterPro" id="IPR038770">
    <property type="entry name" value="Na+/solute_symporter_sf"/>
</dbReference>
<evidence type="ECO:0000256" key="12">
    <source>
        <dbReference type="SAM" id="Phobius"/>
    </source>
</evidence>
<comment type="similarity">
    <text evidence="2">Belongs to the monovalent cation:proton antiporter 1 (CPA1) transporter (TC 2.A.36) family.</text>
</comment>
<evidence type="ECO:0000259" key="13">
    <source>
        <dbReference type="Pfam" id="PF00999"/>
    </source>
</evidence>
<feature type="transmembrane region" description="Helical" evidence="12">
    <location>
        <begin position="70"/>
        <end position="87"/>
    </location>
</feature>
<dbReference type="EMBL" id="JBHTLD010000037">
    <property type="protein sequence ID" value="MFD1185792.1"/>
    <property type="molecule type" value="Genomic_DNA"/>
</dbReference>
<evidence type="ECO:0000256" key="4">
    <source>
        <dbReference type="ARBA" id="ARBA00022449"/>
    </source>
</evidence>
<accession>A0ABW3SMW0</accession>
<dbReference type="PANTHER" id="PTHR10110">
    <property type="entry name" value="SODIUM/HYDROGEN EXCHANGER"/>
    <property type="match status" value="1"/>
</dbReference>
<feature type="domain" description="Cation/H+ exchanger transmembrane" evidence="13">
    <location>
        <begin position="13"/>
        <end position="407"/>
    </location>
</feature>
<evidence type="ECO:0000256" key="9">
    <source>
        <dbReference type="ARBA" id="ARBA00023065"/>
    </source>
</evidence>
<feature type="transmembrane region" description="Helical" evidence="12">
    <location>
        <begin position="383"/>
        <end position="402"/>
    </location>
</feature>
<dbReference type="PANTHER" id="PTHR10110:SF195">
    <property type="entry name" value="NA(+)_H(+) ANTIPORTER NHAS2"/>
    <property type="match status" value="1"/>
</dbReference>
<keyword evidence="11" id="KW-0739">Sodium transport</keyword>
<comment type="caution">
    <text evidence="14">The sequence shown here is derived from an EMBL/GenBank/DDBJ whole genome shotgun (WGS) entry which is preliminary data.</text>
</comment>
<evidence type="ECO:0000256" key="3">
    <source>
        <dbReference type="ARBA" id="ARBA00022448"/>
    </source>
</evidence>
<dbReference type="Pfam" id="PF00999">
    <property type="entry name" value="Na_H_Exchanger"/>
    <property type="match status" value="1"/>
</dbReference>
<protein>
    <submittedName>
        <fullName evidence="14">Cation:proton antiporter</fullName>
    </submittedName>
</protein>
<comment type="subcellular location">
    <subcellularLocation>
        <location evidence="1">Cell membrane</location>
        <topology evidence="1">Multi-pass membrane protein</topology>
    </subcellularLocation>
</comment>
<gene>
    <name evidence="14" type="ORF">ACFQ2O_06200</name>
</gene>
<reference evidence="15" key="1">
    <citation type="journal article" date="2019" name="Int. J. Syst. Evol. Microbiol.">
        <title>The Global Catalogue of Microorganisms (GCM) 10K type strain sequencing project: providing services to taxonomists for standard genome sequencing and annotation.</title>
        <authorList>
            <consortium name="The Broad Institute Genomics Platform"/>
            <consortium name="The Broad Institute Genome Sequencing Center for Infectious Disease"/>
            <person name="Wu L."/>
            <person name="Ma J."/>
        </authorList>
    </citation>
    <scope>NUCLEOTIDE SEQUENCE [LARGE SCALE GENOMIC DNA]</scope>
    <source>
        <strain evidence="15">JCM 31319</strain>
    </source>
</reference>
<evidence type="ECO:0000256" key="5">
    <source>
        <dbReference type="ARBA" id="ARBA00022475"/>
    </source>
</evidence>
<evidence type="ECO:0000256" key="7">
    <source>
        <dbReference type="ARBA" id="ARBA00022989"/>
    </source>
</evidence>
<dbReference type="Proteomes" id="UP001597094">
    <property type="component" value="Unassembled WGS sequence"/>
</dbReference>
<keyword evidence="3" id="KW-0813">Transport</keyword>
<dbReference type="InterPro" id="IPR006153">
    <property type="entry name" value="Cation/H_exchanger_TM"/>
</dbReference>
<keyword evidence="6 12" id="KW-0812">Transmembrane</keyword>
<feature type="transmembrane region" description="Helical" evidence="12">
    <location>
        <begin position="128"/>
        <end position="150"/>
    </location>
</feature>
<keyword evidence="4" id="KW-0050">Antiport</keyword>
<keyword evidence="8" id="KW-0915">Sodium</keyword>
<proteinExistence type="inferred from homology"/>
<dbReference type="InterPro" id="IPR018422">
    <property type="entry name" value="Cation/H_exchanger_CPA1"/>
</dbReference>
<feature type="transmembrane region" description="Helical" evidence="12">
    <location>
        <begin position="6"/>
        <end position="21"/>
    </location>
</feature>
<keyword evidence="5" id="KW-1003">Cell membrane</keyword>
<dbReference type="RefSeq" id="WP_377524076.1">
    <property type="nucleotide sequence ID" value="NZ_JBHTLD010000037.1"/>
</dbReference>
<evidence type="ECO:0000256" key="11">
    <source>
        <dbReference type="ARBA" id="ARBA00023201"/>
    </source>
</evidence>
<keyword evidence="10 12" id="KW-0472">Membrane</keyword>
<evidence type="ECO:0000313" key="15">
    <source>
        <dbReference type="Proteomes" id="UP001597094"/>
    </source>
</evidence>
<evidence type="ECO:0000256" key="8">
    <source>
        <dbReference type="ARBA" id="ARBA00023053"/>
    </source>
</evidence>
<dbReference type="Gene3D" id="1.20.1530.20">
    <property type="match status" value="1"/>
</dbReference>